<dbReference type="Proteomes" id="UP000294847">
    <property type="component" value="Chromosome 1"/>
</dbReference>
<evidence type="ECO:0000313" key="3">
    <source>
        <dbReference type="Proteomes" id="UP000294847"/>
    </source>
</evidence>
<reference evidence="2 3" key="1">
    <citation type="journal article" date="2019" name="Mol. Biol. Evol.">
        <title>Blast fungal genomes show frequent chromosomal changes, gene gains and losses, and effector gene turnover.</title>
        <authorList>
            <person name="Gomez Luciano L.B."/>
            <person name="Jason Tsai I."/>
            <person name="Chuma I."/>
            <person name="Tosa Y."/>
            <person name="Chen Y.H."/>
            <person name="Li J.Y."/>
            <person name="Li M.Y."/>
            <person name="Jade Lu M.Y."/>
            <person name="Nakayashiki H."/>
            <person name="Li W.H."/>
        </authorList>
    </citation>
    <scope>NUCLEOTIDE SEQUENCE [LARGE SCALE GENOMIC DNA]</scope>
    <source>
        <strain evidence="2">MZ5-1-6</strain>
    </source>
</reference>
<dbReference type="EMBL" id="CP034204">
    <property type="protein sequence ID" value="QBZ54574.1"/>
    <property type="molecule type" value="Genomic_DNA"/>
</dbReference>
<proteinExistence type="predicted"/>
<gene>
    <name evidence="2" type="ORF">PoMZ_10277</name>
</gene>
<dbReference type="AlphaFoldDB" id="A0A4P7N3S7"/>
<protein>
    <submittedName>
        <fullName evidence="2">Uncharacterized protein</fullName>
    </submittedName>
</protein>
<name>A0A4P7N3S7_PYROR</name>
<feature type="region of interest" description="Disordered" evidence="1">
    <location>
        <begin position="1"/>
        <end position="26"/>
    </location>
</feature>
<evidence type="ECO:0000256" key="1">
    <source>
        <dbReference type="SAM" id="MobiDB-lite"/>
    </source>
</evidence>
<accession>A0A4P7N3S7</accession>
<sequence>MRHGALVKHASAHVHADGDEEDDGKDAARAHAARLVRLDSGAGVRGPDIEEVGALVWRAADVAHDGLFAHHLVVADEGEGGRLAPLPVGLLLLVFFRRPDARLIVVAAVRCAQVYRPSLVVVAAAAAAAAPPPELVLGLGFLTAWGSSVFGAPFLFFLTPSGSWTAVSRRRSWKPLAEVAVHGSAAVVDVASAAAAIAKLENEAAARSSAPSGCVLDSRMVRWMDGWFDEE</sequence>
<organism evidence="2 3">
    <name type="scientific">Pyricularia oryzae</name>
    <name type="common">Rice blast fungus</name>
    <name type="synonym">Magnaporthe oryzae</name>
    <dbReference type="NCBI Taxonomy" id="318829"/>
    <lineage>
        <taxon>Eukaryota</taxon>
        <taxon>Fungi</taxon>
        <taxon>Dikarya</taxon>
        <taxon>Ascomycota</taxon>
        <taxon>Pezizomycotina</taxon>
        <taxon>Sordariomycetes</taxon>
        <taxon>Sordariomycetidae</taxon>
        <taxon>Magnaporthales</taxon>
        <taxon>Pyriculariaceae</taxon>
        <taxon>Pyricularia</taxon>
    </lineage>
</organism>
<feature type="compositionally biased region" description="Basic residues" evidence="1">
    <location>
        <begin position="1"/>
        <end position="12"/>
    </location>
</feature>
<evidence type="ECO:0000313" key="2">
    <source>
        <dbReference type="EMBL" id="QBZ54574.1"/>
    </source>
</evidence>